<dbReference type="PANTHER" id="PTHR46264">
    <property type="entry name" value="TYROSINE-TRNA LIGASE"/>
    <property type="match status" value="1"/>
</dbReference>
<comment type="catalytic activity">
    <reaction evidence="3">
        <text>tRNA(Tyr) + L-tyrosine + ATP = L-tyrosyl-tRNA(Tyr) + AMP + diphosphate + H(+)</text>
        <dbReference type="Rhea" id="RHEA:10220"/>
        <dbReference type="Rhea" id="RHEA-COMP:9706"/>
        <dbReference type="Rhea" id="RHEA-COMP:9707"/>
        <dbReference type="ChEBI" id="CHEBI:15378"/>
        <dbReference type="ChEBI" id="CHEBI:30616"/>
        <dbReference type="ChEBI" id="CHEBI:33019"/>
        <dbReference type="ChEBI" id="CHEBI:58315"/>
        <dbReference type="ChEBI" id="CHEBI:78442"/>
        <dbReference type="ChEBI" id="CHEBI:78536"/>
        <dbReference type="ChEBI" id="CHEBI:456215"/>
        <dbReference type="EC" id="6.1.1.1"/>
    </reaction>
</comment>
<dbReference type="Gene3D" id="1.10.240.10">
    <property type="entry name" value="Tyrosyl-Transfer RNA Synthetase"/>
    <property type="match status" value="1"/>
</dbReference>
<dbReference type="EC" id="6.1.1.1" evidence="1"/>
<evidence type="ECO:0000256" key="3">
    <source>
        <dbReference type="ARBA" id="ARBA00048248"/>
    </source>
</evidence>
<evidence type="ECO:0000256" key="1">
    <source>
        <dbReference type="ARBA" id="ARBA00013160"/>
    </source>
</evidence>
<dbReference type="Proteomes" id="UP000053961">
    <property type="component" value="Unassembled WGS sequence"/>
</dbReference>
<dbReference type="PATRIC" id="fig|301375.6.peg.1251"/>
<evidence type="ECO:0000256" key="2">
    <source>
        <dbReference type="ARBA" id="ARBA00033323"/>
    </source>
</evidence>
<proteinExistence type="predicted"/>
<evidence type="ECO:0000313" key="5">
    <source>
        <dbReference type="EMBL" id="KUK95359.1"/>
    </source>
</evidence>
<dbReference type="InterPro" id="IPR050489">
    <property type="entry name" value="Tyr-tRNA_synthase"/>
</dbReference>
<dbReference type="AlphaFoldDB" id="A0A101FTK4"/>
<sequence>MSAYCPAKDIEGNPVTELFKYHILPRLGSVTIKRPEKFGGDVTYERYDGLEADYLAGKMHPLDLKKSAVEHLNAILEPVREKMG</sequence>
<dbReference type="PANTHER" id="PTHR46264:SF4">
    <property type="entry name" value="TYROSINE--TRNA LIGASE, CYTOPLASMIC"/>
    <property type="match status" value="1"/>
</dbReference>
<dbReference type="SUPFAM" id="SSF52374">
    <property type="entry name" value="Nucleotidylyl transferase"/>
    <property type="match status" value="1"/>
</dbReference>
<accession>A0A101FTK4</accession>
<reference evidence="6 7" key="2">
    <citation type="journal article" date="2015" name="MBio">
        <title>Genome-Resolved Metagenomic Analysis Reveals Roles for Candidate Phyla and Other Microbial Community Members in Biogeochemical Transformations in Oil Reservoirs.</title>
        <authorList>
            <person name="Hu P."/>
            <person name="Tom L."/>
            <person name="Singh A."/>
            <person name="Thomas B.C."/>
            <person name="Baker B.J."/>
            <person name="Piceno Y.M."/>
            <person name="Andersen G.L."/>
            <person name="Banfield J.F."/>
        </authorList>
    </citation>
    <scope>NUCLEOTIDE SEQUENCE [LARGE SCALE GENOMIC DNA]</scope>
    <source>
        <strain evidence="4">57_489</strain>
    </source>
</reference>
<dbReference type="GO" id="GO:0005737">
    <property type="term" value="C:cytoplasm"/>
    <property type="evidence" value="ECO:0007669"/>
    <property type="project" value="TreeGrafter"/>
</dbReference>
<dbReference type="Proteomes" id="UP000057043">
    <property type="component" value="Unassembled WGS sequence"/>
</dbReference>
<dbReference type="EMBL" id="LGHB01000035">
    <property type="protein sequence ID" value="KUK95359.1"/>
    <property type="molecule type" value="Genomic_DNA"/>
</dbReference>
<evidence type="ECO:0000313" key="6">
    <source>
        <dbReference type="Proteomes" id="UP000053961"/>
    </source>
</evidence>
<dbReference type="GO" id="GO:0004831">
    <property type="term" value="F:tyrosine-tRNA ligase activity"/>
    <property type="evidence" value="ECO:0007669"/>
    <property type="project" value="UniProtKB-EC"/>
</dbReference>
<reference evidence="5" key="1">
    <citation type="journal article" date="2015" name="MBio">
        <title>Genome-resolved metagenomic analysis reveals roles for candidate phyla and other microbial community members in biogeochemical transformations in oil reservoirs.</title>
        <authorList>
            <person name="Hu P."/>
            <person name="Tom L."/>
            <person name="Singh A."/>
            <person name="Thomas B.C."/>
            <person name="Baker B.J."/>
            <person name="Piceno Y.M."/>
            <person name="Andersen G.L."/>
            <person name="Banfield J.F."/>
        </authorList>
    </citation>
    <scope>NUCLEOTIDE SEQUENCE [LARGE SCALE GENOMIC DNA]</scope>
    <source>
        <strain evidence="5">56_747</strain>
    </source>
</reference>
<keyword evidence="4" id="KW-0436">Ligase</keyword>
<evidence type="ECO:0000313" key="7">
    <source>
        <dbReference type="Proteomes" id="UP000057043"/>
    </source>
</evidence>
<evidence type="ECO:0000313" key="4">
    <source>
        <dbReference type="EMBL" id="KUK44087.1"/>
    </source>
</evidence>
<comment type="caution">
    <text evidence="4">The sequence shown here is derived from an EMBL/GenBank/DDBJ whole genome shotgun (WGS) entry which is preliminary data.</text>
</comment>
<name>A0A101FTK4_9EURY</name>
<protein>
    <recommendedName>
        <fullName evidence="1">tyrosine--tRNA ligase</fullName>
        <ecNumber evidence="1">6.1.1.1</ecNumber>
    </recommendedName>
    <alternativeName>
        <fullName evidence="2">Tyrosyl-tRNA synthetase</fullName>
    </alternativeName>
</protein>
<dbReference type="GO" id="GO:0006437">
    <property type="term" value="P:tyrosyl-tRNA aminoacylation"/>
    <property type="evidence" value="ECO:0007669"/>
    <property type="project" value="TreeGrafter"/>
</dbReference>
<dbReference type="EMBL" id="LGFT01000035">
    <property type="protein sequence ID" value="KUK44087.1"/>
    <property type="molecule type" value="Genomic_DNA"/>
</dbReference>
<organism evidence="4 7">
    <name type="scientific">Methanothrix harundinacea</name>
    <dbReference type="NCBI Taxonomy" id="301375"/>
    <lineage>
        <taxon>Archaea</taxon>
        <taxon>Methanobacteriati</taxon>
        <taxon>Methanobacteriota</taxon>
        <taxon>Stenosarchaea group</taxon>
        <taxon>Methanomicrobia</taxon>
        <taxon>Methanotrichales</taxon>
        <taxon>Methanotrichaceae</taxon>
        <taxon>Methanothrix</taxon>
    </lineage>
</organism>
<gene>
    <name evidence="4" type="ORF">XD72_1540</name>
    <name evidence="5" type="ORF">XE07_1818</name>
</gene>